<name>A0A9P4NIG7_9PEZI</name>
<keyword evidence="3" id="KW-1185">Reference proteome</keyword>
<dbReference type="AlphaFoldDB" id="A0A9P4NIG7"/>
<organism evidence="2 3">
    <name type="scientific">Tothia fuscella</name>
    <dbReference type="NCBI Taxonomy" id="1048955"/>
    <lineage>
        <taxon>Eukaryota</taxon>
        <taxon>Fungi</taxon>
        <taxon>Dikarya</taxon>
        <taxon>Ascomycota</taxon>
        <taxon>Pezizomycotina</taxon>
        <taxon>Dothideomycetes</taxon>
        <taxon>Pleosporomycetidae</taxon>
        <taxon>Venturiales</taxon>
        <taxon>Cylindrosympodiaceae</taxon>
        <taxon>Tothia</taxon>
    </lineage>
</organism>
<reference evidence="2" key="1">
    <citation type="journal article" date="2020" name="Stud. Mycol.">
        <title>101 Dothideomycetes genomes: a test case for predicting lifestyles and emergence of pathogens.</title>
        <authorList>
            <person name="Haridas S."/>
            <person name="Albert R."/>
            <person name="Binder M."/>
            <person name="Bloem J."/>
            <person name="Labutti K."/>
            <person name="Salamov A."/>
            <person name="Andreopoulos B."/>
            <person name="Baker S."/>
            <person name="Barry K."/>
            <person name="Bills G."/>
            <person name="Bluhm B."/>
            <person name="Cannon C."/>
            <person name="Castanera R."/>
            <person name="Culley D."/>
            <person name="Daum C."/>
            <person name="Ezra D."/>
            <person name="Gonzalez J."/>
            <person name="Henrissat B."/>
            <person name="Kuo A."/>
            <person name="Liang C."/>
            <person name="Lipzen A."/>
            <person name="Lutzoni F."/>
            <person name="Magnuson J."/>
            <person name="Mondo S."/>
            <person name="Nolan M."/>
            <person name="Ohm R."/>
            <person name="Pangilinan J."/>
            <person name="Park H.-J."/>
            <person name="Ramirez L."/>
            <person name="Alfaro M."/>
            <person name="Sun H."/>
            <person name="Tritt A."/>
            <person name="Yoshinaga Y."/>
            <person name="Zwiers L.-H."/>
            <person name="Turgeon B."/>
            <person name="Goodwin S."/>
            <person name="Spatafora J."/>
            <person name="Crous P."/>
            <person name="Grigoriev I."/>
        </authorList>
    </citation>
    <scope>NUCLEOTIDE SEQUENCE</scope>
    <source>
        <strain evidence="2">CBS 130266</strain>
    </source>
</reference>
<accession>A0A9P4NIG7</accession>
<evidence type="ECO:0000313" key="3">
    <source>
        <dbReference type="Proteomes" id="UP000800235"/>
    </source>
</evidence>
<evidence type="ECO:0000313" key="2">
    <source>
        <dbReference type="EMBL" id="KAF2422967.1"/>
    </source>
</evidence>
<gene>
    <name evidence="2" type="ORF">EJ08DRAFT_701406</name>
</gene>
<protein>
    <submittedName>
        <fullName evidence="2">Uncharacterized protein</fullName>
    </submittedName>
</protein>
<evidence type="ECO:0000256" key="1">
    <source>
        <dbReference type="SAM" id="MobiDB-lite"/>
    </source>
</evidence>
<dbReference type="Proteomes" id="UP000800235">
    <property type="component" value="Unassembled WGS sequence"/>
</dbReference>
<dbReference type="EMBL" id="MU007086">
    <property type="protein sequence ID" value="KAF2422967.1"/>
    <property type="molecule type" value="Genomic_DNA"/>
</dbReference>
<comment type="caution">
    <text evidence="2">The sequence shown here is derived from an EMBL/GenBank/DDBJ whole genome shotgun (WGS) entry which is preliminary data.</text>
</comment>
<sequence>MANLTLDESTFPLLPGPIVAHAKPNDVLGTNAILRPPTALINSRLGSAAVKQVPNAPGQKQASTAPMHATAIPVNATAALPTATVNTPVSAVHTPTALANLTHAHSHGGRPRANVVQIYLETGGKNELLWPDFPLQNLVTASRYAASRVVHLPGTTVLDLSSSATTKCNAIEVLKYILDTNPKYMGVSTVTVDANQNCDYYFELLRTPRLFNLNSRLNYQQGLRIAIIACINGMQTITKEQMGRLWEFMGKDKEVMDMSTKKLVVQLGLELDPTSKGVELVSAEKNVLDDYIDFFGTLPGYGDASLTKKVNHWYMVAEKRYLSKQREQERKAEVSRRAEEKAAVGQKEVKGKPKAELLQQVRNVMNSNSVNTCSFEVWEGLPRPRR</sequence>
<proteinExistence type="predicted"/>
<feature type="region of interest" description="Disordered" evidence="1">
    <location>
        <begin position="327"/>
        <end position="351"/>
    </location>
</feature>